<evidence type="ECO:0000313" key="1">
    <source>
        <dbReference type="EMBL" id="KAJ1604472.1"/>
    </source>
</evidence>
<sequence>SEGGNRGLGIKEGVAGVADCIEAIFMGLWVRCGHNGALGGNNKEQYQADFFQICAYTGQGRVGVSPNRAD</sequence>
<feature type="non-terminal residue" evidence="1">
    <location>
        <position position="1"/>
    </location>
</feature>
<keyword evidence="2" id="KW-1185">Reference proteome</keyword>
<reference evidence="1" key="1">
    <citation type="submission" date="2022-10" db="EMBL/GenBank/DDBJ databases">
        <title>Adaptive evolution leads to modifications in subtelomeric GC content in a zoonotic Cryptosporidium species.</title>
        <authorList>
            <person name="Li J."/>
            <person name="Feng Y."/>
            <person name="Xiao L."/>
        </authorList>
    </citation>
    <scope>NUCLEOTIDE SEQUENCE</scope>
    <source>
        <strain evidence="1">25894</strain>
    </source>
</reference>
<dbReference type="EMBL" id="JAPCXB010000245">
    <property type="protein sequence ID" value="KAJ1604472.1"/>
    <property type="molecule type" value="Genomic_DNA"/>
</dbReference>
<protein>
    <submittedName>
        <fullName evidence="1">Uncharacterized protein</fullName>
    </submittedName>
</protein>
<name>A0ABQ8P1H4_9CRYT</name>
<comment type="caution">
    <text evidence="1">The sequence shown here is derived from an EMBL/GenBank/DDBJ whole genome shotgun (WGS) entry which is preliminary data.</text>
</comment>
<evidence type="ECO:0000313" key="2">
    <source>
        <dbReference type="Proteomes" id="UP001071777"/>
    </source>
</evidence>
<organism evidence="1 2">
    <name type="scientific">Cryptosporidium canis</name>
    <dbReference type="NCBI Taxonomy" id="195482"/>
    <lineage>
        <taxon>Eukaryota</taxon>
        <taxon>Sar</taxon>
        <taxon>Alveolata</taxon>
        <taxon>Apicomplexa</taxon>
        <taxon>Conoidasida</taxon>
        <taxon>Coccidia</taxon>
        <taxon>Eucoccidiorida</taxon>
        <taxon>Eimeriorina</taxon>
        <taxon>Cryptosporidiidae</taxon>
        <taxon>Cryptosporidium</taxon>
    </lineage>
</organism>
<dbReference type="Proteomes" id="UP001071777">
    <property type="component" value="Unassembled WGS sequence"/>
</dbReference>
<proteinExistence type="predicted"/>
<accession>A0ABQ8P1H4</accession>
<gene>
    <name evidence="1" type="ORF">OJ252_3713</name>
</gene>